<name>A0A919JV09_9ACTN</name>
<feature type="region of interest" description="Disordered" evidence="1">
    <location>
        <begin position="186"/>
        <end position="304"/>
    </location>
</feature>
<feature type="compositionally biased region" description="Pro residues" evidence="1">
    <location>
        <begin position="278"/>
        <end position="290"/>
    </location>
</feature>
<accession>A0A919JV09</accession>
<reference evidence="2" key="1">
    <citation type="submission" date="2021-01" db="EMBL/GenBank/DDBJ databases">
        <title>Whole genome shotgun sequence of Actinoplanes rishiriensis NBRC 108556.</title>
        <authorList>
            <person name="Komaki H."/>
            <person name="Tamura T."/>
        </authorList>
    </citation>
    <scope>NUCLEOTIDE SEQUENCE</scope>
    <source>
        <strain evidence="2">NBRC 108556</strain>
    </source>
</reference>
<evidence type="ECO:0000313" key="3">
    <source>
        <dbReference type="Proteomes" id="UP000636960"/>
    </source>
</evidence>
<gene>
    <name evidence="2" type="ORF">Ari01nite_13820</name>
</gene>
<proteinExistence type="predicted"/>
<dbReference type="EMBL" id="BOMV01000007">
    <property type="protein sequence ID" value="GIE93917.1"/>
    <property type="molecule type" value="Genomic_DNA"/>
</dbReference>
<dbReference type="Proteomes" id="UP000636960">
    <property type="component" value="Unassembled WGS sequence"/>
</dbReference>
<organism evidence="2 3">
    <name type="scientific">Paractinoplanes rishiriensis</name>
    <dbReference type="NCBI Taxonomy" id="1050105"/>
    <lineage>
        <taxon>Bacteria</taxon>
        <taxon>Bacillati</taxon>
        <taxon>Actinomycetota</taxon>
        <taxon>Actinomycetes</taxon>
        <taxon>Micromonosporales</taxon>
        <taxon>Micromonosporaceae</taxon>
        <taxon>Paractinoplanes</taxon>
    </lineage>
</organism>
<dbReference type="AlphaFoldDB" id="A0A919JV09"/>
<evidence type="ECO:0000256" key="1">
    <source>
        <dbReference type="SAM" id="MobiDB-lite"/>
    </source>
</evidence>
<keyword evidence="3" id="KW-1185">Reference proteome</keyword>
<feature type="region of interest" description="Disordered" evidence="1">
    <location>
        <begin position="1"/>
        <end position="24"/>
    </location>
</feature>
<feature type="compositionally biased region" description="Low complexity" evidence="1">
    <location>
        <begin position="225"/>
        <end position="240"/>
    </location>
</feature>
<comment type="caution">
    <text evidence="2">The sequence shown here is derived from an EMBL/GenBank/DDBJ whole genome shotgun (WGS) entry which is preliminary data.</text>
</comment>
<protein>
    <submittedName>
        <fullName evidence="2">Uncharacterized protein</fullName>
    </submittedName>
</protein>
<sequence>MVAGEAEVTGDPAPPGGGQEWAQRGRSWRRVAHGYHNCFMADEDEADAFAEVRLQQARLHAYDEALRYTGERRDREELFRMRGLAAVDLLRAAAHASDIASSDVDEELSWLEHSYRHDPVSAWVDPDTVLGAAVTVGAVVLAVTGAAPIAAAVVGESLVKETVKAFVGTMIASALTEMVGHLRQRRISQSAAGQRPAAPEARVGRRRLSLQSHGSVSPKRESEQPPAGSSTAGSPPSLLTKRADEVTRGSAPVESVALGDRETRSTTPAASVEGAPRTPVPPDLTQPPPDLDQQDPPGASIGSL</sequence>
<evidence type="ECO:0000313" key="2">
    <source>
        <dbReference type="EMBL" id="GIE93917.1"/>
    </source>
</evidence>